<evidence type="ECO:0000259" key="2">
    <source>
        <dbReference type="Pfam" id="PF03886"/>
    </source>
</evidence>
<protein>
    <recommendedName>
        <fullName evidence="2">ABC-type transport auxiliary lipoprotein component domain-containing protein</fullName>
    </recommendedName>
</protein>
<feature type="signal peptide" evidence="1">
    <location>
        <begin position="1"/>
        <end position="28"/>
    </location>
</feature>
<dbReference type="Pfam" id="PF03886">
    <property type="entry name" value="ABC_trans_aux"/>
    <property type="match status" value="1"/>
</dbReference>
<feature type="chain" id="PRO_5047280571" description="ABC-type transport auxiliary lipoprotein component domain-containing protein" evidence="1">
    <location>
        <begin position="29"/>
        <end position="195"/>
    </location>
</feature>
<reference evidence="4" key="1">
    <citation type="journal article" date="2019" name="Int. J. Syst. Evol. Microbiol.">
        <title>The Global Catalogue of Microorganisms (GCM) 10K type strain sequencing project: providing services to taxonomists for standard genome sequencing and annotation.</title>
        <authorList>
            <consortium name="The Broad Institute Genomics Platform"/>
            <consortium name="The Broad Institute Genome Sequencing Center for Infectious Disease"/>
            <person name="Wu L."/>
            <person name="Ma J."/>
        </authorList>
    </citation>
    <scope>NUCLEOTIDE SEQUENCE [LARGE SCALE GENOMIC DNA]</scope>
    <source>
        <strain evidence="4">JCM 18715</strain>
    </source>
</reference>
<comment type="caution">
    <text evidence="3">The sequence shown here is derived from an EMBL/GenBank/DDBJ whole genome shotgun (WGS) entry which is preliminary data.</text>
</comment>
<dbReference type="EMBL" id="BAABLD010000002">
    <property type="protein sequence ID" value="GAA5158931.1"/>
    <property type="molecule type" value="Genomic_DNA"/>
</dbReference>
<dbReference type="PROSITE" id="PS51257">
    <property type="entry name" value="PROKAR_LIPOPROTEIN"/>
    <property type="match status" value="1"/>
</dbReference>
<dbReference type="InterPro" id="IPR005586">
    <property type="entry name" value="ABC_trans_aux"/>
</dbReference>
<proteinExistence type="predicted"/>
<dbReference type="SUPFAM" id="SSF159594">
    <property type="entry name" value="XCC0632-like"/>
    <property type="match status" value="1"/>
</dbReference>
<dbReference type="Proteomes" id="UP001500547">
    <property type="component" value="Unassembled WGS sequence"/>
</dbReference>
<gene>
    <name evidence="3" type="ORF">GCM10025770_04320</name>
</gene>
<evidence type="ECO:0000313" key="4">
    <source>
        <dbReference type="Proteomes" id="UP001500547"/>
    </source>
</evidence>
<keyword evidence="4" id="KW-1185">Reference proteome</keyword>
<evidence type="ECO:0000313" key="3">
    <source>
        <dbReference type="EMBL" id="GAA5158931.1"/>
    </source>
</evidence>
<accession>A0ABP9Q964</accession>
<sequence length="195" mass="20530">MTRRISMRPLILSSALLMLAACSTPSPAPQLTQHDLGGSFPAGATRSPVPLRSLQVIAQPVVASTAMLYRERAQPTRRGVYASNRWAAPPSSMVEAALTRSLGLEGGARCRLQISLGEFIVEVEQGGAAQAVVSADAQLLRDAQQLVTQRSFDLRVPLQGSGPATGALALRTAVEQLAAQSAAWLDGDAARVCRS</sequence>
<dbReference type="Gene3D" id="3.40.50.10610">
    <property type="entry name" value="ABC-type transport auxiliary lipoprotein component"/>
    <property type="match status" value="1"/>
</dbReference>
<keyword evidence="1" id="KW-0732">Signal</keyword>
<feature type="domain" description="ABC-type transport auxiliary lipoprotein component" evidence="2">
    <location>
        <begin position="55"/>
        <end position="180"/>
    </location>
</feature>
<evidence type="ECO:0000256" key="1">
    <source>
        <dbReference type="SAM" id="SignalP"/>
    </source>
</evidence>
<name>A0ABP9Q964_9RHOO</name>
<organism evidence="3 4">
    <name type="scientific">Viridibacterium curvum</name>
    <dbReference type="NCBI Taxonomy" id="1101404"/>
    <lineage>
        <taxon>Bacteria</taxon>
        <taxon>Pseudomonadati</taxon>
        <taxon>Pseudomonadota</taxon>
        <taxon>Betaproteobacteria</taxon>
        <taxon>Rhodocyclales</taxon>
        <taxon>Rhodocyclaceae</taxon>
        <taxon>Viridibacterium</taxon>
    </lineage>
</organism>
<dbReference type="RefSeq" id="WP_345531184.1">
    <property type="nucleotide sequence ID" value="NZ_BAABLD010000002.1"/>
</dbReference>